<dbReference type="SUPFAM" id="SSF48264">
    <property type="entry name" value="Cytochrome P450"/>
    <property type="match status" value="1"/>
</dbReference>
<evidence type="ECO:0000256" key="1">
    <source>
        <dbReference type="ARBA" id="ARBA00023033"/>
    </source>
</evidence>
<evidence type="ECO:0000313" key="2">
    <source>
        <dbReference type="EMBL" id="CAF2847133.1"/>
    </source>
</evidence>
<dbReference type="InterPro" id="IPR036396">
    <property type="entry name" value="Cyt_P450_sf"/>
</dbReference>
<dbReference type="GO" id="GO:0004497">
    <property type="term" value="F:monooxygenase activity"/>
    <property type="evidence" value="ECO:0007669"/>
    <property type="project" value="UniProtKB-KW"/>
</dbReference>
<proteinExistence type="predicted"/>
<gene>
    <name evidence="2" type="ORF">LSAA_5660</name>
</gene>
<dbReference type="EMBL" id="HG994593">
    <property type="protein sequence ID" value="CAF2847133.1"/>
    <property type="molecule type" value="Genomic_DNA"/>
</dbReference>
<name>A0A7R8H4G8_LEPSM</name>
<evidence type="ECO:0000313" key="3">
    <source>
        <dbReference type="Proteomes" id="UP000675881"/>
    </source>
</evidence>
<protein>
    <submittedName>
        <fullName evidence="2">(salmon louse) hypothetical protein</fullName>
    </submittedName>
</protein>
<reference evidence="2" key="1">
    <citation type="submission" date="2021-02" db="EMBL/GenBank/DDBJ databases">
        <authorList>
            <person name="Bekaert M."/>
        </authorList>
    </citation>
    <scope>NUCLEOTIDE SEQUENCE</scope>
    <source>
        <strain evidence="2">IoA-00</strain>
    </source>
</reference>
<dbReference type="Proteomes" id="UP000675881">
    <property type="component" value="Chromosome 14"/>
</dbReference>
<keyword evidence="1" id="KW-0503">Monooxygenase</keyword>
<organism evidence="2 3">
    <name type="scientific">Lepeophtheirus salmonis</name>
    <name type="common">Salmon louse</name>
    <name type="synonym">Caligus salmonis</name>
    <dbReference type="NCBI Taxonomy" id="72036"/>
    <lineage>
        <taxon>Eukaryota</taxon>
        <taxon>Metazoa</taxon>
        <taxon>Ecdysozoa</taxon>
        <taxon>Arthropoda</taxon>
        <taxon>Crustacea</taxon>
        <taxon>Multicrustacea</taxon>
        <taxon>Hexanauplia</taxon>
        <taxon>Copepoda</taxon>
        <taxon>Siphonostomatoida</taxon>
        <taxon>Caligidae</taxon>
        <taxon>Lepeophtheirus</taxon>
    </lineage>
</organism>
<dbReference type="GO" id="GO:0016705">
    <property type="term" value="F:oxidoreductase activity, acting on paired donors, with incorporation or reduction of molecular oxygen"/>
    <property type="evidence" value="ECO:0007669"/>
    <property type="project" value="InterPro"/>
</dbReference>
<keyword evidence="1" id="KW-0560">Oxidoreductase</keyword>
<dbReference type="PROSITE" id="PS51257">
    <property type="entry name" value="PROKAR_LIPOPROTEIN"/>
    <property type="match status" value="1"/>
</dbReference>
<dbReference type="AlphaFoldDB" id="A0A7R8H4G8"/>
<keyword evidence="3" id="KW-1185">Reference proteome</keyword>
<dbReference type="GO" id="GO:0020037">
    <property type="term" value="F:heme binding"/>
    <property type="evidence" value="ECO:0007669"/>
    <property type="project" value="InterPro"/>
</dbReference>
<accession>A0A7R8H4G8</accession>
<dbReference type="GO" id="GO:0005506">
    <property type="term" value="F:iron ion binding"/>
    <property type="evidence" value="ECO:0007669"/>
    <property type="project" value="InterPro"/>
</dbReference>
<sequence>MKAFHRLYSSNLMSKLPLDEKRGYLHNCLSSSCQGNLEQILDMGDIQSIDACLDALNGHDHTSPPENPPQSYIGKWKSIRTMMSPVLTSRKLKAMLPHLDQAADDMLDFKKK</sequence>